<reference evidence="6" key="1">
    <citation type="submission" date="2023-02" db="EMBL/GenBank/DDBJ databases">
        <title>Polaribacter ponticola sp. nov., isolated from seawater.</title>
        <authorList>
            <person name="Baek J.H."/>
            <person name="Kim J.M."/>
            <person name="Choi D.G."/>
            <person name="Jeon C.O."/>
        </authorList>
    </citation>
    <scope>NUCLEOTIDE SEQUENCE</scope>
    <source>
        <strain evidence="6">MSW5</strain>
    </source>
</reference>
<comment type="caution">
    <text evidence="6">The sequence shown here is derived from an EMBL/GenBank/DDBJ whole genome shotgun (WGS) entry which is preliminary data.</text>
</comment>
<proteinExistence type="predicted"/>
<feature type="domain" description="Thioredoxin" evidence="5">
    <location>
        <begin position="317"/>
        <end position="456"/>
    </location>
</feature>
<sequence length="456" mass="53286">MKNILLISFLLLTSISCTKKEKVNYIIISGKIENPNSDKLSIVSSRSEVIHTFNLKSDNTFIDTLNISEGYYFFFDKKPIPIYLKPSFNLKLSIDTKNPTKYVEYKGLGANENNYLIEHNALKESSGMQNYYYGHYAKFDENRFLQQTDSLFNLRFKFLKEQNNLDSDFIYLEEKALEYEKLDRLAGFEMMHGFVTKNTNFKVSDNFPNPYKDINLTDEKLSISPYYIRFLEGYLRKVTFSKLEIENLSDPILKTLESIEENIKTPVLREVLAYNVGKNDLKRSKDVEVAFKKYNDLTKDEKRKEEVRQVYLSLSKIAKGKTSPTFKLFDVEDNLISLSDLKGKYIYIDLWATWCGPCIAEIPALKKLEKHFEETDIQFVSISYKDNKKRWKEMITEKKLGGIQLFAPNENISFFKDYQVTGIPRFILIDKNGRIIESNAKRPSNPKLKEQLQNLL</sequence>
<evidence type="ECO:0000259" key="5">
    <source>
        <dbReference type="PROSITE" id="PS51352"/>
    </source>
</evidence>
<dbReference type="Gene3D" id="3.40.30.10">
    <property type="entry name" value="Glutaredoxin"/>
    <property type="match status" value="1"/>
</dbReference>
<gene>
    <name evidence="6" type="ORF">N5A56_004945</name>
</gene>
<keyword evidence="2" id="KW-0201">Cytochrome c-type biogenesis</keyword>
<evidence type="ECO:0000256" key="4">
    <source>
        <dbReference type="ARBA" id="ARBA00023284"/>
    </source>
</evidence>
<organism evidence="6 7">
    <name type="scientific">Polaribacter ponticola</name>
    <dbReference type="NCBI Taxonomy" id="2978475"/>
    <lineage>
        <taxon>Bacteria</taxon>
        <taxon>Pseudomonadati</taxon>
        <taxon>Bacteroidota</taxon>
        <taxon>Flavobacteriia</taxon>
        <taxon>Flavobacteriales</taxon>
        <taxon>Flavobacteriaceae</taxon>
    </lineage>
</organism>
<dbReference type="Proteomes" id="UP001151478">
    <property type="component" value="Unassembled WGS sequence"/>
</dbReference>
<accession>A0ABT5S6V9</accession>
<dbReference type="PANTHER" id="PTHR42852">
    <property type="entry name" value="THIOL:DISULFIDE INTERCHANGE PROTEIN DSBE"/>
    <property type="match status" value="1"/>
</dbReference>
<protein>
    <submittedName>
        <fullName evidence="6">TlpA disulfide reductase family protein</fullName>
    </submittedName>
</protein>
<dbReference type="InterPro" id="IPR036249">
    <property type="entry name" value="Thioredoxin-like_sf"/>
</dbReference>
<dbReference type="EMBL" id="JAOSLC020000003">
    <property type="protein sequence ID" value="MDD7913803.1"/>
    <property type="molecule type" value="Genomic_DNA"/>
</dbReference>
<dbReference type="Pfam" id="PF08534">
    <property type="entry name" value="Redoxin"/>
    <property type="match status" value="1"/>
</dbReference>
<dbReference type="CDD" id="cd02966">
    <property type="entry name" value="TlpA_like_family"/>
    <property type="match status" value="1"/>
</dbReference>
<evidence type="ECO:0000313" key="7">
    <source>
        <dbReference type="Proteomes" id="UP001151478"/>
    </source>
</evidence>
<keyword evidence="4" id="KW-0676">Redox-active center</keyword>
<dbReference type="SUPFAM" id="SSF52833">
    <property type="entry name" value="Thioredoxin-like"/>
    <property type="match status" value="1"/>
</dbReference>
<dbReference type="PANTHER" id="PTHR42852:SF6">
    <property type="entry name" value="THIOL:DISULFIDE INTERCHANGE PROTEIN DSBE"/>
    <property type="match status" value="1"/>
</dbReference>
<evidence type="ECO:0000313" key="6">
    <source>
        <dbReference type="EMBL" id="MDD7913803.1"/>
    </source>
</evidence>
<dbReference type="RefSeq" id="WP_265724478.1">
    <property type="nucleotide sequence ID" value="NZ_JAOSLC020000003.1"/>
</dbReference>
<dbReference type="PROSITE" id="PS51352">
    <property type="entry name" value="THIOREDOXIN_2"/>
    <property type="match status" value="1"/>
</dbReference>
<keyword evidence="7" id="KW-1185">Reference proteome</keyword>
<evidence type="ECO:0000256" key="3">
    <source>
        <dbReference type="ARBA" id="ARBA00023157"/>
    </source>
</evidence>
<evidence type="ECO:0000256" key="2">
    <source>
        <dbReference type="ARBA" id="ARBA00022748"/>
    </source>
</evidence>
<comment type="subcellular location">
    <subcellularLocation>
        <location evidence="1">Cell envelope</location>
    </subcellularLocation>
</comment>
<keyword evidence="3" id="KW-1015">Disulfide bond</keyword>
<dbReference type="InterPro" id="IPR013740">
    <property type="entry name" value="Redoxin"/>
</dbReference>
<dbReference type="InterPro" id="IPR013766">
    <property type="entry name" value="Thioredoxin_domain"/>
</dbReference>
<evidence type="ECO:0000256" key="1">
    <source>
        <dbReference type="ARBA" id="ARBA00004196"/>
    </source>
</evidence>
<dbReference type="InterPro" id="IPR050553">
    <property type="entry name" value="Thioredoxin_ResA/DsbE_sf"/>
</dbReference>
<dbReference type="PROSITE" id="PS51257">
    <property type="entry name" value="PROKAR_LIPOPROTEIN"/>
    <property type="match status" value="1"/>
</dbReference>
<name>A0ABT5S6V9_9FLAO</name>